<comment type="caution">
    <text evidence="4">The sequence shown here is derived from an EMBL/GenBank/DDBJ whole genome shotgun (WGS) entry which is preliminary data.</text>
</comment>
<dbReference type="PANTHER" id="PTHR12455:SF0">
    <property type="entry name" value="NUCLEOLAR COMPLEX PROTEIN 4 HOMOLOG"/>
    <property type="match status" value="1"/>
</dbReference>
<evidence type="ECO:0000256" key="2">
    <source>
        <dbReference type="SAM" id="MobiDB-lite"/>
    </source>
</evidence>
<gene>
    <name evidence="4" type="ORF">HID58_074372</name>
</gene>
<protein>
    <recommendedName>
        <fullName evidence="3">CCAAT-binding factor domain-containing protein</fullName>
    </recommendedName>
</protein>
<keyword evidence="5" id="KW-1185">Reference proteome</keyword>
<dbReference type="PANTHER" id="PTHR12455">
    <property type="entry name" value="NUCLEOLAR COMPLEX PROTEIN 4"/>
    <property type="match status" value="1"/>
</dbReference>
<dbReference type="Proteomes" id="UP000824890">
    <property type="component" value="Unassembled WGS sequence"/>
</dbReference>
<feature type="domain" description="CCAAT-binding factor" evidence="3">
    <location>
        <begin position="334"/>
        <end position="498"/>
    </location>
</feature>
<reference evidence="4 5" key="1">
    <citation type="submission" date="2021-05" db="EMBL/GenBank/DDBJ databases">
        <title>Genome Assembly of Synthetic Allotetraploid Brassica napus Reveals Homoeologous Exchanges between Subgenomes.</title>
        <authorList>
            <person name="Davis J.T."/>
        </authorList>
    </citation>
    <scope>NUCLEOTIDE SEQUENCE [LARGE SCALE GENOMIC DNA]</scope>
    <source>
        <strain evidence="5">cv. Da-Ae</strain>
        <tissue evidence="4">Seedling</tissue>
    </source>
</reference>
<comment type="similarity">
    <text evidence="1">Belongs to the CBF/MAK21 family.</text>
</comment>
<name>A0ABQ7YGN1_BRANA</name>
<evidence type="ECO:0000256" key="1">
    <source>
        <dbReference type="ARBA" id="ARBA00007797"/>
    </source>
</evidence>
<evidence type="ECO:0000259" key="3">
    <source>
        <dbReference type="Pfam" id="PF03914"/>
    </source>
</evidence>
<feature type="region of interest" description="Disordered" evidence="2">
    <location>
        <begin position="228"/>
        <end position="265"/>
    </location>
</feature>
<evidence type="ECO:0000313" key="4">
    <source>
        <dbReference type="EMBL" id="KAH0867350.1"/>
    </source>
</evidence>
<dbReference type="EMBL" id="JAGKQM010000017">
    <property type="protein sequence ID" value="KAH0867350.1"/>
    <property type="molecule type" value="Genomic_DNA"/>
</dbReference>
<sequence>MASILAKNQKKKQNYTLKELKSLGSDLLSSRAHINNLPLLLSFISAALPSTSSSSTKRPRSEEDDDDTSNKKTDEDPEVIFKAWLRSKFDEFVKLLLDVLVSQQSEDTLRDIVLGTLMEFVKLLNAGRFHSSIFHRILNAIIHSAVDIDVFLDMLTSKYFNMLFDNLFVLHVFIMEKFVKTLEASSVVSGALVSDRTVIEHSETENESKDSLEFSIRKIYQVLSRIPPPQKQAEKSDHEMWSVSDESSSSEKPKDKKKKNKDQDSSLISPTTIAKRMKLKFTKAWISFLRLPLPLDVYKEVLASIHQTVIPHLSNPAMLCDFLKKSYDIGGVVSVMALSSLFILMTEHGLEYPNFYEKLYYALLVPSVFVAKHRARFLQLLDACLRSLLLPAYLAASFAKKLSRLSLSVPPSGSLVITALIYNQPSCASGIAFLKPPTKPIQRLTEPNECRPKTNKNLGIDYFNNQESDLKKTGAMRSSLWEIDTLRHHYCPPVSRFVSSLETDLTVRAKTTEMKIEDFSSGSYATIFGDEIRMRVKQVPLAFYKAVPTSLFEDSDFPGWTFTISQEEGKC</sequence>
<organism evidence="4 5">
    <name type="scientific">Brassica napus</name>
    <name type="common">Rape</name>
    <dbReference type="NCBI Taxonomy" id="3708"/>
    <lineage>
        <taxon>Eukaryota</taxon>
        <taxon>Viridiplantae</taxon>
        <taxon>Streptophyta</taxon>
        <taxon>Embryophyta</taxon>
        <taxon>Tracheophyta</taxon>
        <taxon>Spermatophyta</taxon>
        <taxon>Magnoliopsida</taxon>
        <taxon>eudicotyledons</taxon>
        <taxon>Gunneridae</taxon>
        <taxon>Pentapetalae</taxon>
        <taxon>rosids</taxon>
        <taxon>malvids</taxon>
        <taxon>Brassicales</taxon>
        <taxon>Brassicaceae</taxon>
        <taxon>Brassiceae</taxon>
        <taxon>Brassica</taxon>
    </lineage>
</organism>
<proteinExistence type="inferred from homology"/>
<dbReference type="InterPro" id="IPR005612">
    <property type="entry name" value="CCAAT-binding_factor"/>
</dbReference>
<dbReference type="Pfam" id="PF03914">
    <property type="entry name" value="CBF"/>
    <property type="match status" value="1"/>
</dbReference>
<accession>A0ABQ7YGN1</accession>
<dbReference type="InterPro" id="IPR027193">
    <property type="entry name" value="Noc4"/>
</dbReference>
<evidence type="ECO:0000313" key="5">
    <source>
        <dbReference type="Proteomes" id="UP000824890"/>
    </source>
</evidence>
<feature type="region of interest" description="Disordered" evidence="2">
    <location>
        <begin position="50"/>
        <end position="73"/>
    </location>
</feature>